<dbReference type="GO" id="GO:0016020">
    <property type="term" value="C:membrane"/>
    <property type="evidence" value="ECO:0007669"/>
    <property type="project" value="UniProtKB-SubCell"/>
</dbReference>
<proteinExistence type="predicted"/>
<feature type="transmembrane region" description="Helical" evidence="5">
    <location>
        <begin position="204"/>
        <end position="226"/>
    </location>
</feature>
<evidence type="ECO:0008006" key="7">
    <source>
        <dbReference type="Google" id="ProtNLM"/>
    </source>
</evidence>
<dbReference type="GO" id="GO:0022857">
    <property type="term" value="F:transmembrane transporter activity"/>
    <property type="evidence" value="ECO:0007669"/>
    <property type="project" value="InterPro"/>
</dbReference>
<keyword evidence="2 5" id="KW-0812">Transmembrane</keyword>
<sequence>METPNESDPLLQSNSSETRIYPQRWYIVGVFALFGCLQSCVWSIYGPMDLAIQAAYGWPSSSFAMMTNWGNIFFILTIIPSSWILEKKGLKSAVLLCSLFSALSMIIRVFNTKSIQRFTISSHIGSILNGISGTTILSAPSVLSSTWFPPNERTIATSISQMFNLFGNALSFMLGPRIVSDIGVNATDPSKTPETVKERIRDDVFYYFLYILIAEIIVFVSVLVYYPSRPKFPPSTSSSISRVDFVSGVVKLLKNKTAWFIGFAYSIMIGFQSAWNGIQSLDYNSIGILDKEAGNIGLVSTVSSCVFGLLFGYLADRIRRKYR</sequence>
<name>A0A0K2T5W6_LEPSM</name>
<reference evidence="6" key="1">
    <citation type="submission" date="2014-05" db="EMBL/GenBank/DDBJ databases">
        <authorList>
            <person name="Chronopoulou M."/>
        </authorList>
    </citation>
    <scope>NUCLEOTIDE SEQUENCE</scope>
    <source>
        <tissue evidence="6">Whole organism</tissue>
    </source>
</reference>
<protein>
    <recommendedName>
        <fullName evidence="7">Major facilitator superfamily (MFS) profile domain-containing protein</fullName>
    </recommendedName>
</protein>
<dbReference type="OrthoDB" id="8190074at2759"/>
<evidence type="ECO:0000256" key="4">
    <source>
        <dbReference type="ARBA" id="ARBA00023136"/>
    </source>
</evidence>
<feature type="transmembrane region" description="Helical" evidence="5">
    <location>
        <begin position="25"/>
        <end position="45"/>
    </location>
</feature>
<feature type="transmembrane region" description="Helical" evidence="5">
    <location>
        <begin position="295"/>
        <end position="315"/>
    </location>
</feature>
<dbReference type="InterPro" id="IPR049680">
    <property type="entry name" value="FLVCR1-2_SLC49-like"/>
</dbReference>
<organism evidence="6">
    <name type="scientific">Lepeophtheirus salmonis</name>
    <name type="common">Salmon louse</name>
    <name type="synonym">Caligus salmonis</name>
    <dbReference type="NCBI Taxonomy" id="72036"/>
    <lineage>
        <taxon>Eukaryota</taxon>
        <taxon>Metazoa</taxon>
        <taxon>Ecdysozoa</taxon>
        <taxon>Arthropoda</taxon>
        <taxon>Crustacea</taxon>
        <taxon>Multicrustacea</taxon>
        <taxon>Hexanauplia</taxon>
        <taxon>Copepoda</taxon>
        <taxon>Siphonostomatoida</taxon>
        <taxon>Caligidae</taxon>
        <taxon>Lepeophtheirus</taxon>
    </lineage>
</organism>
<dbReference type="PANTHER" id="PTHR10924">
    <property type="entry name" value="MAJOR FACILITATOR SUPERFAMILY PROTEIN-RELATED"/>
    <property type="match status" value="1"/>
</dbReference>
<feature type="transmembrane region" description="Helical" evidence="5">
    <location>
        <begin position="65"/>
        <end position="85"/>
    </location>
</feature>
<feature type="non-terminal residue" evidence="6">
    <location>
        <position position="323"/>
    </location>
</feature>
<dbReference type="SUPFAM" id="SSF103473">
    <property type="entry name" value="MFS general substrate transporter"/>
    <property type="match status" value="1"/>
</dbReference>
<keyword evidence="3 5" id="KW-1133">Transmembrane helix</keyword>
<dbReference type="Pfam" id="PF07690">
    <property type="entry name" value="MFS_1"/>
    <property type="match status" value="1"/>
</dbReference>
<evidence type="ECO:0000256" key="5">
    <source>
        <dbReference type="SAM" id="Phobius"/>
    </source>
</evidence>
<evidence type="ECO:0000256" key="1">
    <source>
        <dbReference type="ARBA" id="ARBA00004141"/>
    </source>
</evidence>
<keyword evidence="4 5" id="KW-0472">Membrane</keyword>
<accession>A0A0K2T5W6</accession>
<dbReference type="InterPro" id="IPR036259">
    <property type="entry name" value="MFS_trans_sf"/>
</dbReference>
<dbReference type="PANTHER" id="PTHR10924:SF27">
    <property type="entry name" value="SOLUTE CARRIER FAMILY 49 MEMBER 4"/>
    <property type="match status" value="1"/>
</dbReference>
<feature type="transmembrane region" description="Helical" evidence="5">
    <location>
        <begin position="92"/>
        <end position="110"/>
    </location>
</feature>
<dbReference type="Gene3D" id="1.20.1250.20">
    <property type="entry name" value="MFS general substrate transporter like domains"/>
    <property type="match status" value="2"/>
</dbReference>
<evidence type="ECO:0000256" key="3">
    <source>
        <dbReference type="ARBA" id="ARBA00022989"/>
    </source>
</evidence>
<dbReference type="AlphaFoldDB" id="A0A0K2T5W6"/>
<evidence type="ECO:0000313" key="6">
    <source>
        <dbReference type="EMBL" id="CDW21459.1"/>
    </source>
</evidence>
<dbReference type="InterPro" id="IPR011701">
    <property type="entry name" value="MFS"/>
</dbReference>
<dbReference type="EMBL" id="HACA01004098">
    <property type="protein sequence ID" value="CDW21459.1"/>
    <property type="molecule type" value="Transcribed_RNA"/>
</dbReference>
<evidence type="ECO:0000256" key="2">
    <source>
        <dbReference type="ARBA" id="ARBA00022692"/>
    </source>
</evidence>
<feature type="transmembrane region" description="Helical" evidence="5">
    <location>
        <begin position="257"/>
        <end position="275"/>
    </location>
</feature>
<comment type="subcellular location">
    <subcellularLocation>
        <location evidence="1">Membrane</location>
        <topology evidence="1">Multi-pass membrane protein</topology>
    </subcellularLocation>
</comment>